<accession>A0AAW2G5Y8</accession>
<name>A0AAW2G5Y8_9HYME</name>
<feature type="region of interest" description="Disordered" evidence="1">
    <location>
        <begin position="1"/>
        <end position="20"/>
    </location>
</feature>
<proteinExistence type="predicted"/>
<reference evidence="2 3" key="1">
    <citation type="submission" date="2023-03" db="EMBL/GenBank/DDBJ databases">
        <title>High recombination rates correlate with genetic variation in Cardiocondyla obscurior ants.</title>
        <authorList>
            <person name="Errbii M."/>
        </authorList>
    </citation>
    <scope>NUCLEOTIDE SEQUENCE [LARGE SCALE GENOMIC DNA]</scope>
    <source>
        <strain evidence="2">Alpha-2009</strain>
        <tissue evidence="2">Whole body</tissue>
    </source>
</reference>
<dbReference type="EMBL" id="JADYXP020000006">
    <property type="protein sequence ID" value="KAL0121860.1"/>
    <property type="molecule type" value="Genomic_DNA"/>
</dbReference>
<comment type="caution">
    <text evidence="2">The sequence shown here is derived from an EMBL/GenBank/DDBJ whole genome shotgun (WGS) entry which is preliminary data.</text>
</comment>
<evidence type="ECO:0000256" key="1">
    <source>
        <dbReference type="SAM" id="MobiDB-lite"/>
    </source>
</evidence>
<dbReference type="AlphaFoldDB" id="A0AAW2G5Y8"/>
<evidence type="ECO:0000313" key="3">
    <source>
        <dbReference type="Proteomes" id="UP001430953"/>
    </source>
</evidence>
<evidence type="ECO:0000313" key="2">
    <source>
        <dbReference type="EMBL" id="KAL0121860.1"/>
    </source>
</evidence>
<sequence length="64" mass="7072">MSSDASSPRHLRDPPCSTEETPLLSCLHSWPAICALSRFRNPPKCRPSARGLKISVAQNLTNLR</sequence>
<organism evidence="2 3">
    <name type="scientific">Cardiocondyla obscurior</name>
    <dbReference type="NCBI Taxonomy" id="286306"/>
    <lineage>
        <taxon>Eukaryota</taxon>
        <taxon>Metazoa</taxon>
        <taxon>Ecdysozoa</taxon>
        <taxon>Arthropoda</taxon>
        <taxon>Hexapoda</taxon>
        <taxon>Insecta</taxon>
        <taxon>Pterygota</taxon>
        <taxon>Neoptera</taxon>
        <taxon>Endopterygota</taxon>
        <taxon>Hymenoptera</taxon>
        <taxon>Apocrita</taxon>
        <taxon>Aculeata</taxon>
        <taxon>Formicoidea</taxon>
        <taxon>Formicidae</taxon>
        <taxon>Myrmicinae</taxon>
        <taxon>Cardiocondyla</taxon>
    </lineage>
</organism>
<gene>
    <name evidence="2" type="ORF">PUN28_006971</name>
</gene>
<protein>
    <submittedName>
        <fullName evidence="2">Uncharacterized protein</fullName>
    </submittedName>
</protein>
<keyword evidence="3" id="KW-1185">Reference proteome</keyword>
<dbReference type="Proteomes" id="UP001430953">
    <property type="component" value="Unassembled WGS sequence"/>
</dbReference>